<keyword evidence="9" id="KW-0547">Nucleotide-binding</keyword>
<dbReference type="GO" id="GO:0004672">
    <property type="term" value="F:protein kinase activity"/>
    <property type="evidence" value="ECO:0007669"/>
    <property type="project" value="InterPro"/>
</dbReference>
<dbReference type="CDD" id="cd02661">
    <property type="entry name" value="Peptidase_C19E"/>
    <property type="match status" value="1"/>
</dbReference>
<keyword evidence="6 16" id="KW-0812">Transmembrane</keyword>
<keyword evidence="14" id="KW-0325">Glycoprotein</keyword>
<keyword evidence="4" id="KW-0597">Phosphoprotein</keyword>
<dbReference type="GO" id="GO:0005524">
    <property type="term" value="F:ATP binding"/>
    <property type="evidence" value="ECO:0007669"/>
    <property type="project" value="UniProtKB-KW"/>
</dbReference>
<evidence type="ECO:0000259" key="17">
    <source>
        <dbReference type="PROSITE" id="PS50011"/>
    </source>
</evidence>
<evidence type="ECO:0000256" key="16">
    <source>
        <dbReference type="SAM" id="Phobius"/>
    </source>
</evidence>
<reference evidence="19 20" key="1">
    <citation type="journal article" date="2019" name="Genome Biol. Evol.">
        <title>Insights into the evolution of the New World diploid cottons (Gossypium, subgenus Houzingenia) based on genome sequencing.</title>
        <authorList>
            <person name="Grover C.E."/>
            <person name="Arick M.A. 2nd"/>
            <person name="Thrash A."/>
            <person name="Conover J.L."/>
            <person name="Sanders W.S."/>
            <person name="Peterson D.G."/>
            <person name="Frelichowski J.E."/>
            <person name="Scheffler J.A."/>
            <person name="Scheffler B.E."/>
            <person name="Wendel J.F."/>
        </authorList>
    </citation>
    <scope>NUCLEOTIDE SEQUENCE [LARGE SCALE GENOMIC DNA]</scope>
    <source>
        <strain evidence="19">1</strain>
        <tissue evidence="19">Leaf</tissue>
    </source>
</reference>
<evidence type="ECO:0000259" key="18">
    <source>
        <dbReference type="PROSITE" id="PS50235"/>
    </source>
</evidence>
<gene>
    <name evidence="19" type="ORF">Goshw_019740</name>
</gene>
<keyword evidence="11 16" id="KW-1133">Transmembrane helix</keyword>
<keyword evidence="20" id="KW-1185">Reference proteome</keyword>
<dbReference type="FunFam" id="3.30.200.20:FF:000466">
    <property type="entry name" value="Putative LRR receptor-like serine/threonine-protein kinase"/>
    <property type="match status" value="1"/>
</dbReference>
<evidence type="ECO:0000256" key="6">
    <source>
        <dbReference type="ARBA" id="ARBA00022692"/>
    </source>
</evidence>
<dbReference type="Gene3D" id="3.80.10.10">
    <property type="entry name" value="Ribonuclease Inhibitor"/>
    <property type="match status" value="3"/>
</dbReference>
<comment type="similarity">
    <text evidence="2">Belongs to the peptidase C19 family.</text>
</comment>
<feature type="region of interest" description="Disordered" evidence="15">
    <location>
        <begin position="830"/>
        <end position="867"/>
    </location>
</feature>
<accession>A0A7J9M681</accession>
<dbReference type="InterPro" id="IPR028889">
    <property type="entry name" value="USP"/>
</dbReference>
<dbReference type="PRINTS" id="PR00019">
    <property type="entry name" value="LEURICHRPT"/>
</dbReference>
<feature type="compositionally biased region" description="Polar residues" evidence="15">
    <location>
        <begin position="700"/>
        <end position="715"/>
    </location>
</feature>
<dbReference type="InterPro" id="IPR038765">
    <property type="entry name" value="Papain-like_cys_pep_sf"/>
</dbReference>
<dbReference type="PANTHER" id="PTHR48006:SF20">
    <property type="entry name" value="OS08G0276400 PROTEIN"/>
    <property type="match status" value="1"/>
</dbReference>
<dbReference type="GO" id="GO:0004843">
    <property type="term" value="F:cysteine-type deubiquitinase activity"/>
    <property type="evidence" value="ECO:0007669"/>
    <property type="project" value="InterPro"/>
</dbReference>
<dbReference type="Proteomes" id="UP000593576">
    <property type="component" value="Unassembled WGS sequence"/>
</dbReference>
<dbReference type="SUPFAM" id="SSF52058">
    <property type="entry name" value="L domain-like"/>
    <property type="match status" value="1"/>
</dbReference>
<evidence type="ECO:0000256" key="11">
    <source>
        <dbReference type="ARBA" id="ARBA00022989"/>
    </source>
</evidence>
<dbReference type="GO" id="GO:0016579">
    <property type="term" value="P:protein deubiquitination"/>
    <property type="evidence" value="ECO:0007669"/>
    <property type="project" value="InterPro"/>
</dbReference>
<protein>
    <recommendedName>
        <fullName evidence="21">USP domain-containing protein</fullName>
    </recommendedName>
</protein>
<evidence type="ECO:0000256" key="14">
    <source>
        <dbReference type="ARBA" id="ARBA00023180"/>
    </source>
</evidence>
<dbReference type="Pfam" id="PF07714">
    <property type="entry name" value="PK_Tyr_Ser-Thr"/>
    <property type="match status" value="1"/>
</dbReference>
<dbReference type="Gene3D" id="3.30.200.20">
    <property type="entry name" value="Phosphorylase Kinase, domain 1"/>
    <property type="match status" value="1"/>
</dbReference>
<dbReference type="PROSITE" id="PS00972">
    <property type="entry name" value="USP_1"/>
    <property type="match status" value="1"/>
</dbReference>
<feature type="region of interest" description="Disordered" evidence="15">
    <location>
        <begin position="654"/>
        <end position="741"/>
    </location>
</feature>
<evidence type="ECO:0000256" key="15">
    <source>
        <dbReference type="SAM" id="MobiDB-lite"/>
    </source>
</evidence>
<dbReference type="FunFam" id="3.80.10.10:FF:001678">
    <property type="entry name" value="Calmodulin-binding receptor kinase CaMRLK"/>
    <property type="match status" value="1"/>
</dbReference>
<dbReference type="PROSITE" id="PS00973">
    <property type="entry name" value="USP_2"/>
    <property type="match status" value="1"/>
</dbReference>
<feature type="transmembrane region" description="Helical" evidence="16">
    <location>
        <begin position="1069"/>
        <end position="1088"/>
    </location>
</feature>
<keyword evidence="5" id="KW-0433">Leucine-rich repeat</keyword>
<evidence type="ECO:0000256" key="2">
    <source>
        <dbReference type="ARBA" id="ARBA00009085"/>
    </source>
</evidence>
<dbReference type="InterPro" id="IPR051824">
    <property type="entry name" value="LRR_Rcpt-Like_S/T_Kinase"/>
</dbReference>
<dbReference type="InterPro" id="IPR001245">
    <property type="entry name" value="Ser-Thr/Tyr_kinase_cat_dom"/>
</dbReference>
<dbReference type="InterPro" id="IPR001394">
    <property type="entry name" value="Peptidase_C19_UCH"/>
</dbReference>
<sequence>MEATVISCSELRIEAETEECSDLGNFSSASGSASVGLSKRRIVFHPARKPLNGFNGCADEDFKIETLNPGPDPMRVNGVRSAQVGATGWKVDASDIWENGLDPVLSLRTTFRKIGAGLENLGNTCFLNSVLQCLTYTEPLVAYLQSGKHQNSLQAQLHMLSSYVSSLTALFELVCEGHIAGFCALCAIQKHVSRALKSTGRILAPNDLVSNLRCISRNFRNSRQEDAHEYMVNLLESMHKCCLPSGVPSESPRAYEKSLVHKIFGGRLRSQVKCLQCSYCSNTFDPFLDLSLEIVKADSLLKALKNFTTAELLDGGERQYQCLRCKQKVRAIKQLTVYNAPHVLTIHLKRFQVHNLGQKIDKKVEFGPTIDMKPFVSGSNEGYLKYTLYGVLVHRGWSTHSGHYYCFVRTSSGMWYTLDDNRVFQVSEKTVLEQKAYMLFYVRDRRNTATKNSVDILQRDNVKASVEGKSIFNQNPGEHVQTGPIQNKLSAAVPQKDIINGGLSKGTIMKEVPSQQNNVQLMEEGLVLKKEAILPSFDVPLLKDPSKASASNLIHGENLQPSAGSVVGDVASSNIENPTVSTGAKDSYCNESGNCKREFGVPEMVPLNCGGLLKSCTDKIVTKETLQKINLASNIEVSNTVTLDDSIDKAVKKAPGEASKNVHAIRSPNKPHCDSNKIGDVSYHSSRDKSLNEKGDDNSQKTISRSPSSMPNGSLETEDPEYAPCRKSKKKHLKRKPKNMPLGLKSKFFMASLLMHGKKKRKRSKEKDCCSLDLGPSTCEKFSTITLGSVHGRKRTADNTTQKNGDNSASSLMNTVDVASKERICENGTVLATDQHVGSSSGSVSEANRHNSRETDSLKHSKTGASPHRHVLTQCLGEAVVPRWDDIGLTSPMQTAESNGMDGLEIGYVPDEWDEEYDRGKRKKIRQNKHQFGGPNPFQQIATKKTRLKKAKWDRAKLYHVNLESVESGEQRKNIQTIKLLCFPFLEFLHQIITSYLKPHNTAHNLVLIGGIGFTGHSQKLESVVFGLTQNSLLYGASELKFNNRGLSWLKLEGGAFLSYCFLKLFLKILAQMGFGFLGSILILSLFFKHFTCQLPNTDEYYVSDFLKKMSSNSSLSYFSDSGCSWKGVHCDTKKESVLGLKASGLGLSGLIPDTTIGKLIQLQSLDLSNNKITALPSDLWSLGSLKSLNLSSNQISGFLPNNIGNFGQLEVIDLSGNNFTGEIPTAISSLASLRVLKLAGNGFEWRIPTGILSCRSLVSLDLSLNRLNGSLPDGFGAAFPMLRTLNLARNEINGHVMDFAEMKSLTSLNISGNLFKGSVMGVFQGQLEVIDLSKNQFQGHISQVQFTSTYKWSHLVYLDLSENQLSGEIFLNLSQARSLKHLSLACNRFARQKFPGIKMLLGLEHLNLSKTSLIGHIPDEILRLSNLQALDVSSNHLTGHIPSLSHKSLKILDVSHNNLSGEIPISLLEKLTGMERYNFSYNNLTLCDSGLSPETLETAFYGSLNSCPIAANPIFFKRKANRHRGYTLALALTFSMVFLLAGLLFLAFGCRRKSRTWVVKQPSYKEEQNISGPFSFQTDSTTWVADVKQATLVPVVIFEKPLLNISFADLLSATSNFDRDTLLAEGKFGPVYRGFLPGGIHVAVKVLVHGSTLTDQEAARELEYLGRIKHPNLVPLTGYCLAGDQRIAIYDYMENGNLQNLLHDLPLGVQATEDWSTDTWEEDNNGIQNVGSEGLLTTWAFRHKIALGTARALAFLHHGCSPPIIHRDVKASSVYLDLNLEPRLSDFGLAKIFGTGLEDEIARGSPGYVSPEFSQLECDAPTPKSDVYCFGVVLFELITGKKPIGDNYPEEQDANLVSWVRGLVRRNQGLKAIDPKIRDTGPDYQMEEALKIGYLCTADLPTKRPSMQQIVGLLKDIEPRASQ</sequence>
<dbReference type="InterPro" id="IPR001611">
    <property type="entry name" value="Leu-rich_rpt"/>
</dbReference>
<dbReference type="FunFam" id="3.90.70.10:FF:000078">
    <property type="entry name" value="Ubiquitin carboxyl-terminal hydrolase 23"/>
    <property type="match status" value="1"/>
</dbReference>
<evidence type="ECO:0000256" key="5">
    <source>
        <dbReference type="ARBA" id="ARBA00022614"/>
    </source>
</evidence>
<dbReference type="InterPro" id="IPR000719">
    <property type="entry name" value="Prot_kinase_dom"/>
</dbReference>
<evidence type="ECO:0000256" key="9">
    <source>
        <dbReference type="ARBA" id="ARBA00022741"/>
    </source>
</evidence>
<comment type="similarity">
    <text evidence="3">Belongs to the RLP family.</text>
</comment>
<feature type="domain" description="Protein kinase" evidence="17">
    <location>
        <begin position="1618"/>
        <end position="1922"/>
    </location>
</feature>
<evidence type="ECO:0000256" key="7">
    <source>
        <dbReference type="ARBA" id="ARBA00022729"/>
    </source>
</evidence>
<dbReference type="Gene3D" id="1.10.510.10">
    <property type="entry name" value="Transferase(Phosphotransferase) domain 1"/>
    <property type="match status" value="1"/>
</dbReference>
<evidence type="ECO:0000256" key="13">
    <source>
        <dbReference type="ARBA" id="ARBA00023170"/>
    </source>
</evidence>
<keyword evidence="12 16" id="KW-0472">Membrane</keyword>
<feature type="compositionally biased region" description="Basic residues" evidence="15">
    <location>
        <begin position="726"/>
        <end position="738"/>
    </location>
</feature>
<keyword evidence="7" id="KW-0732">Signal</keyword>
<keyword evidence="13" id="KW-0675">Receptor</keyword>
<comment type="caution">
    <text evidence="19">The sequence shown here is derived from an EMBL/GenBank/DDBJ whole genome shotgun (WGS) entry which is preliminary data.</text>
</comment>
<evidence type="ECO:0008006" key="21">
    <source>
        <dbReference type="Google" id="ProtNLM"/>
    </source>
</evidence>
<dbReference type="SUPFAM" id="SSF56112">
    <property type="entry name" value="Protein kinase-like (PK-like)"/>
    <property type="match status" value="1"/>
</dbReference>
<dbReference type="OrthoDB" id="420187at2759"/>
<dbReference type="PROSITE" id="PS51450">
    <property type="entry name" value="LRR"/>
    <property type="match status" value="2"/>
</dbReference>
<dbReference type="Pfam" id="PF13855">
    <property type="entry name" value="LRR_8"/>
    <property type="match status" value="2"/>
</dbReference>
<evidence type="ECO:0000256" key="4">
    <source>
        <dbReference type="ARBA" id="ARBA00022553"/>
    </source>
</evidence>
<keyword evidence="10" id="KW-0067">ATP-binding</keyword>
<dbReference type="FunFam" id="3.80.10.10:FF:000041">
    <property type="entry name" value="LRR receptor-like serine/threonine-protein kinase ERECTA"/>
    <property type="match status" value="1"/>
</dbReference>
<name>A0A7J9M681_GOSSC</name>
<evidence type="ECO:0000256" key="3">
    <source>
        <dbReference type="ARBA" id="ARBA00009592"/>
    </source>
</evidence>
<evidence type="ECO:0000256" key="10">
    <source>
        <dbReference type="ARBA" id="ARBA00022840"/>
    </source>
</evidence>
<feature type="compositionally biased region" description="Polar residues" evidence="15">
    <location>
        <begin position="830"/>
        <end position="846"/>
    </location>
</feature>
<feature type="compositionally biased region" description="Basic and acidic residues" evidence="15">
    <location>
        <begin position="847"/>
        <end position="859"/>
    </location>
</feature>
<dbReference type="SMART" id="SM00369">
    <property type="entry name" value="LRR_TYP"/>
    <property type="match status" value="5"/>
</dbReference>
<dbReference type="PANTHER" id="PTHR48006">
    <property type="entry name" value="LEUCINE-RICH REPEAT-CONTAINING PROTEIN DDB_G0281931-RELATED"/>
    <property type="match status" value="1"/>
</dbReference>
<keyword evidence="8" id="KW-0677">Repeat</keyword>
<feature type="domain" description="USP" evidence="18">
    <location>
        <begin position="116"/>
        <end position="444"/>
    </location>
</feature>
<dbReference type="SUPFAM" id="SSF54001">
    <property type="entry name" value="Cysteine proteinases"/>
    <property type="match status" value="1"/>
</dbReference>
<feature type="transmembrane region" description="Helical" evidence="16">
    <location>
        <begin position="1527"/>
        <end position="1549"/>
    </location>
</feature>
<organism evidence="19 20">
    <name type="scientific">Gossypium schwendimanii</name>
    <name type="common">Cotton</name>
    <dbReference type="NCBI Taxonomy" id="34291"/>
    <lineage>
        <taxon>Eukaryota</taxon>
        <taxon>Viridiplantae</taxon>
        <taxon>Streptophyta</taxon>
        <taxon>Embryophyta</taxon>
        <taxon>Tracheophyta</taxon>
        <taxon>Spermatophyta</taxon>
        <taxon>Magnoliopsida</taxon>
        <taxon>eudicotyledons</taxon>
        <taxon>Gunneridae</taxon>
        <taxon>Pentapetalae</taxon>
        <taxon>rosids</taxon>
        <taxon>malvids</taxon>
        <taxon>Malvales</taxon>
        <taxon>Malvaceae</taxon>
        <taxon>Malvoideae</taxon>
        <taxon>Gossypium</taxon>
    </lineage>
</organism>
<evidence type="ECO:0000313" key="20">
    <source>
        <dbReference type="Proteomes" id="UP000593576"/>
    </source>
</evidence>
<dbReference type="EMBL" id="JABFAF010000009">
    <property type="protein sequence ID" value="MBA0866296.1"/>
    <property type="molecule type" value="Genomic_DNA"/>
</dbReference>
<dbReference type="Pfam" id="PF00443">
    <property type="entry name" value="UCH"/>
    <property type="match status" value="1"/>
</dbReference>
<evidence type="ECO:0000256" key="12">
    <source>
        <dbReference type="ARBA" id="ARBA00023136"/>
    </source>
</evidence>
<dbReference type="PROSITE" id="PS50011">
    <property type="entry name" value="PROTEIN_KINASE_DOM"/>
    <property type="match status" value="1"/>
</dbReference>
<dbReference type="PROSITE" id="PS50235">
    <property type="entry name" value="USP_3"/>
    <property type="match status" value="1"/>
</dbReference>
<feature type="compositionally biased region" description="Basic and acidic residues" evidence="15">
    <location>
        <begin position="685"/>
        <end position="699"/>
    </location>
</feature>
<comment type="subcellular location">
    <subcellularLocation>
        <location evidence="1">Membrane</location>
        <topology evidence="1">Single-pass type I membrane protein</topology>
    </subcellularLocation>
</comment>
<dbReference type="InterPro" id="IPR003591">
    <property type="entry name" value="Leu-rich_rpt_typical-subtyp"/>
</dbReference>
<evidence type="ECO:0000256" key="1">
    <source>
        <dbReference type="ARBA" id="ARBA00004479"/>
    </source>
</evidence>
<proteinExistence type="inferred from homology"/>
<dbReference type="Pfam" id="PF00560">
    <property type="entry name" value="LRR_1"/>
    <property type="match status" value="4"/>
</dbReference>
<dbReference type="InterPro" id="IPR011009">
    <property type="entry name" value="Kinase-like_dom_sf"/>
</dbReference>
<dbReference type="InterPro" id="IPR032675">
    <property type="entry name" value="LRR_dom_sf"/>
</dbReference>
<dbReference type="InterPro" id="IPR018200">
    <property type="entry name" value="USP_CS"/>
</dbReference>
<evidence type="ECO:0000313" key="19">
    <source>
        <dbReference type="EMBL" id="MBA0866296.1"/>
    </source>
</evidence>
<evidence type="ECO:0000256" key="8">
    <source>
        <dbReference type="ARBA" id="ARBA00022737"/>
    </source>
</evidence>
<dbReference type="Gene3D" id="3.90.70.10">
    <property type="entry name" value="Cysteine proteinases"/>
    <property type="match status" value="1"/>
</dbReference>
<dbReference type="GO" id="GO:0016020">
    <property type="term" value="C:membrane"/>
    <property type="evidence" value="ECO:0007669"/>
    <property type="project" value="UniProtKB-SubCell"/>
</dbReference>